<organism evidence="6 7">
    <name type="scientific">Salinarimonas ramus</name>
    <dbReference type="NCBI Taxonomy" id="690164"/>
    <lineage>
        <taxon>Bacteria</taxon>
        <taxon>Pseudomonadati</taxon>
        <taxon>Pseudomonadota</taxon>
        <taxon>Alphaproteobacteria</taxon>
        <taxon>Hyphomicrobiales</taxon>
        <taxon>Salinarimonadaceae</taxon>
        <taxon>Salinarimonas</taxon>
    </lineage>
</organism>
<keyword evidence="7" id="KW-1185">Reference proteome</keyword>
<evidence type="ECO:0000313" key="7">
    <source>
        <dbReference type="Proteomes" id="UP000600449"/>
    </source>
</evidence>
<evidence type="ECO:0000256" key="2">
    <source>
        <dbReference type="ARBA" id="ARBA00005695"/>
    </source>
</evidence>
<feature type="chain" id="PRO_5037940861" evidence="4">
    <location>
        <begin position="32"/>
        <end position="501"/>
    </location>
</feature>
<dbReference type="PANTHER" id="PTHR30290">
    <property type="entry name" value="PERIPLASMIC BINDING COMPONENT OF ABC TRANSPORTER"/>
    <property type="match status" value="1"/>
</dbReference>
<dbReference type="AlphaFoldDB" id="A0A917Q6P5"/>
<dbReference type="InterPro" id="IPR006311">
    <property type="entry name" value="TAT_signal"/>
</dbReference>
<reference evidence="6 7" key="1">
    <citation type="journal article" date="2014" name="Int. J. Syst. Evol. Microbiol.">
        <title>Complete genome sequence of Corynebacterium casei LMG S-19264T (=DSM 44701T), isolated from a smear-ripened cheese.</title>
        <authorList>
            <consortium name="US DOE Joint Genome Institute (JGI-PGF)"/>
            <person name="Walter F."/>
            <person name="Albersmeier A."/>
            <person name="Kalinowski J."/>
            <person name="Ruckert C."/>
        </authorList>
    </citation>
    <scope>NUCLEOTIDE SEQUENCE [LARGE SCALE GENOMIC DNA]</scope>
    <source>
        <strain evidence="6 7">CGMCC 1.9161</strain>
    </source>
</reference>
<gene>
    <name evidence="6" type="ORF">GCM10011322_16550</name>
</gene>
<keyword evidence="3 4" id="KW-0732">Signal</keyword>
<feature type="domain" description="Solute-binding protein family 5" evidence="5">
    <location>
        <begin position="79"/>
        <end position="407"/>
    </location>
</feature>
<comment type="subcellular location">
    <subcellularLocation>
        <location evidence="1">Periplasm</location>
    </subcellularLocation>
</comment>
<evidence type="ECO:0000259" key="5">
    <source>
        <dbReference type="Pfam" id="PF00496"/>
    </source>
</evidence>
<dbReference type="InterPro" id="IPR039424">
    <property type="entry name" value="SBP_5"/>
</dbReference>
<dbReference type="RefSeq" id="WP_188911562.1">
    <property type="nucleotide sequence ID" value="NZ_BMMF01000004.1"/>
</dbReference>
<dbReference type="PROSITE" id="PS51318">
    <property type="entry name" value="TAT"/>
    <property type="match status" value="1"/>
</dbReference>
<dbReference type="CDD" id="cd08494">
    <property type="entry name" value="PBP2_NikA_DppA_OppA_like_6"/>
    <property type="match status" value="1"/>
</dbReference>
<evidence type="ECO:0000256" key="4">
    <source>
        <dbReference type="SAM" id="SignalP"/>
    </source>
</evidence>
<dbReference type="GO" id="GO:0043190">
    <property type="term" value="C:ATP-binding cassette (ABC) transporter complex"/>
    <property type="evidence" value="ECO:0007669"/>
    <property type="project" value="InterPro"/>
</dbReference>
<dbReference type="Pfam" id="PF00496">
    <property type="entry name" value="SBP_bac_5"/>
    <property type="match status" value="1"/>
</dbReference>
<evidence type="ECO:0000256" key="1">
    <source>
        <dbReference type="ARBA" id="ARBA00004418"/>
    </source>
</evidence>
<dbReference type="InterPro" id="IPR000914">
    <property type="entry name" value="SBP_5_dom"/>
</dbReference>
<dbReference type="Gene3D" id="3.40.190.10">
    <property type="entry name" value="Periplasmic binding protein-like II"/>
    <property type="match status" value="1"/>
</dbReference>
<dbReference type="Gene3D" id="3.10.105.10">
    <property type="entry name" value="Dipeptide-binding Protein, Domain 3"/>
    <property type="match status" value="1"/>
</dbReference>
<evidence type="ECO:0000256" key="3">
    <source>
        <dbReference type="ARBA" id="ARBA00022729"/>
    </source>
</evidence>
<dbReference type="GO" id="GO:1904680">
    <property type="term" value="F:peptide transmembrane transporter activity"/>
    <property type="evidence" value="ECO:0007669"/>
    <property type="project" value="TreeGrafter"/>
</dbReference>
<dbReference type="EMBL" id="BMMF01000004">
    <property type="protein sequence ID" value="GGK30673.1"/>
    <property type="molecule type" value="Genomic_DNA"/>
</dbReference>
<dbReference type="SUPFAM" id="SSF53850">
    <property type="entry name" value="Periplasmic binding protein-like II"/>
    <property type="match status" value="1"/>
</dbReference>
<sequence>MRTSHRHSLALAASLLALAAAGALTAPEALAQERDTLRLGMQLEPPMLDPTAGAAAAIREVTYANIFEGLVQIAGDGAVVPALAESWEVSEDGLVYTFDLREGVTFHDGTPFDCSIVQFSYERAVAPDSTNAQKGLFEPIASTECPDPYTAVVTLSQPSSRFLFNMAWGDAVMVAPSSAETNKTNPVGTGPYRFARWVQGDRVEMTRNADYWGDAPAIENVVIRFISDPSAATAAMLAGDLDAFPNFPAPEALPQFENDDRFTVAVGATEGEVLLSLNNSRAPLDDVRVRRALAHAIDKQAMLDAVQNGLGTTIGSFSTPASPGYVDFSDAYPFDPDQARALLEEAGAAGATITIQLPPPAYARRGGEVAAAYLQQVGLNVELVPIEWAQWLEQVFRGYDFDATIVAHTEPRDLDIFARDEYYFNYASEEYRETYQRYLAATDQDEQAQIAGELQRILSEDQPAVFLYALPKIGVWRADLEGLWTNQPIPANDVTEARWAR</sequence>
<dbReference type="Proteomes" id="UP000600449">
    <property type="component" value="Unassembled WGS sequence"/>
</dbReference>
<proteinExistence type="inferred from homology"/>
<dbReference type="PANTHER" id="PTHR30290:SF38">
    <property type="entry name" value="D,D-DIPEPTIDE-BINDING PERIPLASMIC PROTEIN DDPA-RELATED"/>
    <property type="match status" value="1"/>
</dbReference>
<name>A0A917Q6P5_9HYPH</name>
<comment type="caution">
    <text evidence="6">The sequence shown here is derived from an EMBL/GenBank/DDBJ whole genome shotgun (WGS) entry which is preliminary data.</text>
</comment>
<dbReference type="GO" id="GO:0030288">
    <property type="term" value="C:outer membrane-bounded periplasmic space"/>
    <property type="evidence" value="ECO:0007669"/>
    <property type="project" value="UniProtKB-ARBA"/>
</dbReference>
<dbReference type="GO" id="GO:0015833">
    <property type="term" value="P:peptide transport"/>
    <property type="evidence" value="ECO:0007669"/>
    <property type="project" value="TreeGrafter"/>
</dbReference>
<dbReference type="PIRSF" id="PIRSF002741">
    <property type="entry name" value="MppA"/>
    <property type="match status" value="1"/>
</dbReference>
<protein>
    <submittedName>
        <fullName evidence="6">ABC transporter substrate-binding protein</fullName>
    </submittedName>
</protein>
<dbReference type="InterPro" id="IPR030678">
    <property type="entry name" value="Peptide/Ni-bd"/>
</dbReference>
<comment type="similarity">
    <text evidence="2">Belongs to the bacterial solute-binding protein 5 family.</text>
</comment>
<feature type="signal peptide" evidence="4">
    <location>
        <begin position="1"/>
        <end position="31"/>
    </location>
</feature>
<evidence type="ECO:0000313" key="6">
    <source>
        <dbReference type="EMBL" id="GGK30673.1"/>
    </source>
</evidence>
<accession>A0A917Q6P5</accession>